<dbReference type="SMART" id="SM00850">
    <property type="entry name" value="LytTR"/>
    <property type="match status" value="1"/>
</dbReference>
<evidence type="ECO:0000259" key="1">
    <source>
        <dbReference type="PROSITE" id="PS50930"/>
    </source>
</evidence>
<protein>
    <submittedName>
        <fullName evidence="2">LytTR family transcriptional regulator DNA-binding domain-containing protein</fullName>
    </submittedName>
</protein>
<gene>
    <name evidence="2" type="ORF">H8S18_10035</name>
</gene>
<dbReference type="PANTHER" id="PTHR37299">
    <property type="entry name" value="TRANSCRIPTIONAL REGULATOR-RELATED"/>
    <property type="match status" value="1"/>
</dbReference>
<feature type="domain" description="HTH LytTR-type" evidence="1">
    <location>
        <begin position="41"/>
        <end position="145"/>
    </location>
</feature>
<dbReference type="InterPro" id="IPR007492">
    <property type="entry name" value="LytTR_DNA-bd_dom"/>
</dbReference>
<dbReference type="RefSeq" id="WP_186858173.1">
    <property type="nucleotide sequence ID" value="NZ_JACOON010000005.1"/>
</dbReference>
<dbReference type="EMBL" id="JACOON010000005">
    <property type="protein sequence ID" value="MBC5648676.1"/>
    <property type="molecule type" value="Genomic_DNA"/>
</dbReference>
<accession>A0ABR7EG06</accession>
<dbReference type="PROSITE" id="PS50930">
    <property type="entry name" value="HTH_LYTTR"/>
    <property type="match status" value="1"/>
</dbReference>
<reference evidence="2 3" key="1">
    <citation type="submission" date="2020-08" db="EMBL/GenBank/DDBJ databases">
        <title>Genome public.</title>
        <authorList>
            <person name="Liu C."/>
            <person name="Sun Q."/>
        </authorList>
    </citation>
    <scope>NUCLEOTIDE SEQUENCE [LARGE SCALE GENOMIC DNA]</scope>
    <source>
        <strain evidence="2 3">NSJ-35</strain>
    </source>
</reference>
<evidence type="ECO:0000313" key="3">
    <source>
        <dbReference type="Proteomes" id="UP000606889"/>
    </source>
</evidence>
<comment type="caution">
    <text evidence="2">The sequence shown here is derived from an EMBL/GenBank/DDBJ whole genome shotgun (WGS) entry which is preliminary data.</text>
</comment>
<sequence>MKLLIDQSPDNEEVEITIKCGMIDPGLEKLIEQIRLYSFSITAKKEGRTYPISLSDIYYFESIDNRTFLYAEHEVYECGLRLYELEQQLTKTDFARVSKSCILNVRMLKSVRALLNGKMEAELENGEKVIINRHYVEKLKRKLGLAGGEKDV</sequence>
<organism evidence="2 3">
    <name type="scientific">Christensenella tenuis</name>
    <dbReference type="NCBI Taxonomy" id="2763033"/>
    <lineage>
        <taxon>Bacteria</taxon>
        <taxon>Bacillati</taxon>
        <taxon>Bacillota</taxon>
        <taxon>Clostridia</taxon>
        <taxon>Christensenellales</taxon>
        <taxon>Christensenellaceae</taxon>
        <taxon>Christensenella</taxon>
    </lineage>
</organism>
<dbReference type="InterPro" id="IPR046947">
    <property type="entry name" value="LytR-like"/>
</dbReference>
<name>A0ABR7EG06_9FIRM</name>
<dbReference type="Pfam" id="PF04397">
    <property type="entry name" value="LytTR"/>
    <property type="match status" value="1"/>
</dbReference>
<dbReference type="Proteomes" id="UP000606889">
    <property type="component" value="Unassembled WGS sequence"/>
</dbReference>
<keyword evidence="3" id="KW-1185">Reference proteome</keyword>
<proteinExistence type="predicted"/>
<dbReference type="PANTHER" id="PTHR37299:SF4">
    <property type="entry name" value="TRANSCRIPTIONAL REGULATOR"/>
    <property type="match status" value="1"/>
</dbReference>
<keyword evidence="2" id="KW-0238">DNA-binding</keyword>
<dbReference type="Gene3D" id="2.40.50.1020">
    <property type="entry name" value="LytTr DNA-binding domain"/>
    <property type="match status" value="1"/>
</dbReference>
<evidence type="ECO:0000313" key="2">
    <source>
        <dbReference type="EMBL" id="MBC5648676.1"/>
    </source>
</evidence>
<dbReference type="GO" id="GO:0003677">
    <property type="term" value="F:DNA binding"/>
    <property type="evidence" value="ECO:0007669"/>
    <property type="project" value="UniProtKB-KW"/>
</dbReference>